<evidence type="ECO:0000313" key="6">
    <source>
        <dbReference type="EMBL" id="MCI0127388.1"/>
    </source>
</evidence>
<accession>A0AA41QMW2</accession>
<dbReference type="PANTHER" id="PTHR33337:SF40">
    <property type="entry name" value="CENP-V_GFA DOMAIN-CONTAINING PROTEIN-RELATED"/>
    <property type="match status" value="1"/>
</dbReference>
<evidence type="ECO:0000313" key="7">
    <source>
        <dbReference type="Proteomes" id="UP001156140"/>
    </source>
</evidence>
<keyword evidence="3" id="KW-0862">Zinc</keyword>
<sequence>MSAQTRTARCSCGQLQVECSGEPDKVSVCHCTECQRRTGSAFGVAVFFPKTAVQITGDSRTYERMGDSGLPLRHHFCPNCGSTVFWYPERRPSHIAIALGSFADPAFPAPSQSVYEDSRHPWLTLDLTAR</sequence>
<protein>
    <submittedName>
        <fullName evidence="6">GFA family protein</fullName>
    </submittedName>
</protein>
<dbReference type="PROSITE" id="PS51891">
    <property type="entry name" value="CENP_V_GFA"/>
    <property type="match status" value="1"/>
</dbReference>
<dbReference type="PANTHER" id="PTHR33337">
    <property type="entry name" value="GFA DOMAIN-CONTAINING PROTEIN"/>
    <property type="match status" value="1"/>
</dbReference>
<evidence type="ECO:0000256" key="4">
    <source>
        <dbReference type="ARBA" id="ARBA00023239"/>
    </source>
</evidence>
<organism evidence="6 7">
    <name type="scientific">Paradevosia shaoguanensis</name>
    <dbReference type="NCBI Taxonomy" id="1335043"/>
    <lineage>
        <taxon>Bacteria</taxon>
        <taxon>Pseudomonadati</taxon>
        <taxon>Pseudomonadota</taxon>
        <taxon>Alphaproteobacteria</taxon>
        <taxon>Hyphomicrobiales</taxon>
        <taxon>Devosiaceae</taxon>
        <taxon>Paradevosia</taxon>
    </lineage>
</organism>
<comment type="similarity">
    <text evidence="1">Belongs to the Gfa family.</text>
</comment>
<evidence type="ECO:0000256" key="2">
    <source>
        <dbReference type="ARBA" id="ARBA00022723"/>
    </source>
</evidence>
<dbReference type="AlphaFoldDB" id="A0AA41QMW2"/>
<feature type="domain" description="CENP-V/GFA" evidence="5">
    <location>
        <begin position="6"/>
        <end position="123"/>
    </location>
</feature>
<dbReference type="RefSeq" id="WP_281735922.1">
    <property type="nucleotide sequence ID" value="NZ_JAKETQ010000001.1"/>
</dbReference>
<dbReference type="GO" id="GO:0046872">
    <property type="term" value="F:metal ion binding"/>
    <property type="evidence" value="ECO:0007669"/>
    <property type="project" value="UniProtKB-KW"/>
</dbReference>
<proteinExistence type="inferred from homology"/>
<dbReference type="InterPro" id="IPR006913">
    <property type="entry name" value="CENP-V/GFA"/>
</dbReference>
<dbReference type="Proteomes" id="UP001156140">
    <property type="component" value="Unassembled WGS sequence"/>
</dbReference>
<evidence type="ECO:0000256" key="3">
    <source>
        <dbReference type="ARBA" id="ARBA00022833"/>
    </source>
</evidence>
<keyword evidence="7" id="KW-1185">Reference proteome</keyword>
<name>A0AA41QMW2_9HYPH</name>
<dbReference type="EMBL" id="JALAZD010000001">
    <property type="protein sequence ID" value="MCI0127388.1"/>
    <property type="molecule type" value="Genomic_DNA"/>
</dbReference>
<comment type="caution">
    <text evidence="6">The sequence shown here is derived from an EMBL/GenBank/DDBJ whole genome shotgun (WGS) entry which is preliminary data.</text>
</comment>
<gene>
    <name evidence="6" type="ORF">ML536_11175</name>
</gene>
<dbReference type="Gene3D" id="3.90.1590.10">
    <property type="entry name" value="glutathione-dependent formaldehyde- activating enzyme (gfa)"/>
    <property type="match status" value="1"/>
</dbReference>
<dbReference type="GO" id="GO:0016846">
    <property type="term" value="F:carbon-sulfur lyase activity"/>
    <property type="evidence" value="ECO:0007669"/>
    <property type="project" value="InterPro"/>
</dbReference>
<reference evidence="6" key="1">
    <citation type="submission" date="2022-03" db="EMBL/GenBank/DDBJ databases">
        <title>The complete genome sequence of a Methyloterrigena soli.</title>
        <authorList>
            <person name="Zi Z."/>
        </authorList>
    </citation>
    <scope>NUCLEOTIDE SEQUENCE</scope>
    <source>
        <strain evidence="6">M48</strain>
    </source>
</reference>
<dbReference type="Pfam" id="PF04828">
    <property type="entry name" value="GFA"/>
    <property type="match status" value="1"/>
</dbReference>
<evidence type="ECO:0000256" key="1">
    <source>
        <dbReference type="ARBA" id="ARBA00005495"/>
    </source>
</evidence>
<dbReference type="InterPro" id="IPR011057">
    <property type="entry name" value="Mss4-like_sf"/>
</dbReference>
<keyword evidence="4" id="KW-0456">Lyase</keyword>
<evidence type="ECO:0000259" key="5">
    <source>
        <dbReference type="PROSITE" id="PS51891"/>
    </source>
</evidence>
<dbReference type="SUPFAM" id="SSF51316">
    <property type="entry name" value="Mss4-like"/>
    <property type="match status" value="1"/>
</dbReference>
<keyword evidence="2" id="KW-0479">Metal-binding</keyword>